<accession>A0A8T0VSH0</accession>
<keyword evidence="3" id="KW-1185">Reference proteome</keyword>
<organism evidence="2 3">
    <name type="scientific">Panicum virgatum</name>
    <name type="common">Blackwell switchgrass</name>
    <dbReference type="NCBI Taxonomy" id="38727"/>
    <lineage>
        <taxon>Eukaryota</taxon>
        <taxon>Viridiplantae</taxon>
        <taxon>Streptophyta</taxon>
        <taxon>Embryophyta</taxon>
        <taxon>Tracheophyta</taxon>
        <taxon>Spermatophyta</taxon>
        <taxon>Magnoliopsida</taxon>
        <taxon>Liliopsida</taxon>
        <taxon>Poales</taxon>
        <taxon>Poaceae</taxon>
        <taxon>PACMAD clade</taxon>
        <taxon>Panicoideae</taxon>
        <taxon>Panicodae</taxon>
        <taxon>Paniceae</taxon>
        <taxon>Panicinae</taxon>
        <taxon>Panicum</taxon>
        <taxon>Panicum sect. Hiantes</taxon>
    </lineage>
</organism>
<dbReference type="EMBL" id="CM029040">
    <property type="protein sequence ID" value="KAG2637765.1"/>
    <property type="molecule type" value="Genomic_DNA"/>
</dbReference>
<dbReference type="Proteomes" id="UP000823388">
    <property type="component" value="Chromosome 2N"/>
</dbReference>
<protein>
    <submittedName>
        <fullName evidence="2">Uncharacterized protein</fullName>
    </submittedName>
</protein>
<dbReference type="OrthoDB" id="690887at2759"/>
<feature type="compositionally biased region" description="Basic residues" evidence="1">
    <location>
        <begin position="182"/>
        <end position="193"/>
    </location>
</feature>
<proteinExistence type="predicted"/>
<evidence type="ECO:0000313" key="2">
    <source>
        <dbReference type="EMBL" id="KAG2637765.1"/>
    </source>
</evidence>
<gene>
    <name evidence="2" type="ORF">PVAP13_2NG536703</name>
</gene>
<dbReference type="AlphaFoldDB" id="A0A8T0VSH0"/>
<feature type="compositionally biased region" description="Low complexity" evidence="1">
    <location>
        <begin position="196"/>
        <end position="208"/>
    </location>
</feature>
<feature type="region of interest" description="Disordered" evidence="1">
    <location>
        <begin position="114"/>
        <end position="155"/>
    </location>
</feature>
<evidence type="ECO:0000256" key="1">
    <source>
        <dbReference type="SAM" id="MobiDB-lite"/>
    </source>
</evidence>
<sequence>MWPTSNHGFFMHPPLLRATAGGRRKNRMKGTFEGGSSQKDRRHQCPICYQKGHHWETCKNGKPEDIAAMIAERGVPKKRLRAAAAAAARANTETSIVVATPSVMQFPINEAVQRAAAKKRERQASSSSGAKKTKRSRSTSSSTRESGSGSNEPVPLQSVILGPVIEDAFATVQLEAQETTPKRRNAIMKKLTPKRLPLASGSPSSPASNTRSKKKLELQ</sequence>
<evidence type="ECO:0000313" key="3">
    <source>
        <dbReference type="Proteomes" id="UP000823388"/>
    </source>
</evidence>
<feature type="compositionally biased region" description="Low complexity" evidence="1">
    <location>
        <begin position="138"/>
        <end position="150"/>
    </location>
</feature>
<feature type="region of interest" description="Disordered" evidence="1">
    <location>
        <begin position="174"/>
        <end position="219"/>
    </location>
</feature>
<name>A0A8T0VSH0_PANVG</name>
<reference evidence="2" key="1">
    <citation type="submission" date="2020-05" db="EMBL/GenBank/DDBJ databases">
        <title>WGS assembly of Panicum virgatum.</title>
        <authorList>
            <person name="Lovell J.T."/>
            <person name="Jenkins J."/>
            <person name="Shu S."/>
            <person name="Juenger T.E."/>
            <person name="Schmutz J."/>
        </authorList>
    </citation>
    <scope>NUCLEOTIDE SEQUENCE</scope>
    <source>
        <strain evidence="2">AP13</strain>
    </source>
</reference>
<comment type="caution">
    <text evidence="2">The sequence shown here is derived from an EMBL/GenBank/DDBJ whole genome shotgun (WGS) entry which is preliminary data.</text>
</comment>